<accession>A0A8S5NKG1</accession>
<keyword evidence="1" id="KW-0812">Transmembrane</keyword>
<name>A0A8S5NKG1_9CAUD</name>
<protein>
    <submittedName>
        <fullName evidence="2">Uncharacterized protein</fullName>
    </submittedName>
</protein>
<keyword evidence="1" id="KW-1133">Transmembrane helix</keyword>
<reference evidence="2" key="1">
    <citation type="journal article" date="2021" name="Proc. Natl. Acad. Sci. U.S.A.">
        <title>A Catalog of Tens of Thousands of Viruses from Human Metagenomes Reveals Hidden Associations with Chronic Diseases.</title>
        <authorList>
            <person name="Tisza M.J."/>
            <person name="Buck C.B."/>
        </authorList>
    </citation>
    <scope>NUCLEOTIDE SEQUENCE</scope>
    <source>
        <strain evidence="2">CtsNK10</strain>
    </source>
</reference>
<organism evidence="2">
    <name type="scientific">Podoviridae sp. ctsNK10</name>
    <dbReference type="NCBI Taxonomy" id="2826582"/>
    <lineage>
        <taxon>Viruses</taxon>
        <taxon>Duplodnaviria</taxon>
        <taxon>Heunggongvirae</taxon>
        <taxon>Uroviricota</taxon>
        <taxon>Caudoviricetes</taxon>
    </lineage>
</organism>
<evidence type="ECO:0000313" key="2">
    <source>
        <dbReference type="EMBL" id="DAD95193.1"/>
    </source>
</evidence>
<dbReference type="EMBL" id="BK015191">
    <property type="protein sequence ID" value="DAD95193.1"/>
    <property type="molecule type" value="Genomic_DNA"/>
</dbReference>
<keyword evidence="1" id="KW-0472">Membrane</keyword>
<sequence>MSWHVITRTGVDVFAAISLIVAPSIIILPFVPTLNFFKYCFKISSC</sequence>
<proteinExistence type="predicted"/>
<feature type="transmembrane region" description="Helical" evidence="1">
    <location>
        <begin position="13"/>
        <end position="37"/>
    </location>
</feature>
<evidence type="ECO:0000256" key="1">
    <source>
        <dbReference type="SAM" id="Phobius"/>
    </source>
</evidence>